<comment type="caution">
    <text evidence="13">The sequence shown here is derived from an EMBL/GenBank/DDBJ whole genome shotgun (WGS) entry which is preliminary data.</text>
</comment>
<keyword evidence="5 9" id="KW-0560">Oxidoreductase</keyword>
<evidence type="ECO:0000256" key="9">
    <source>
        <dbReference type="HAMAP-Rule" id="MF_00183"/>
    </source>
</evidence>
<feature type="binding site" evidence="9">
    <location>
        <position position="46"/>
    </location>
    <ligand>
        <name>NADPH</name>
        <dbReference type="ChEBI" id="CHEBI:57783"/>
    </ligand>
</feature>
<feature type="binding site" evidence="9">
    <location>
        <position position="130"/>
    </location>
    <ligand>
        <name>NADPH</name>
        <dbReference type="ChEBI" id="CHEBI:57783"/>
    </ligand>
</feature>
<keyword evidence="3 9" id="KW-0479">Metal-binding</keyword>
<evidence type="ECO:0000259" key="11">
    <source>
        <dbReference type="Pfam" id="PF08436"/>
    </source>
</evidence>
<comment type="function">
    <text evidence="9">Catalyzes the NADPH-dependent rearrangement and reduction of 1-deoxy-D-xylulose-5-phosphate (DXP) to 2-C-methyl-D-erythritol 4-phosphate (MEP).</text>
</comment>
<dbReference type="Pfam" id="PF13288">
    <property type="entry name" value="DXPR_C"/>
    <property type="match status" value="1"/>
</dbReference>
<feature type="binding site" evidence="9">
    <location>
        <position position="158"/>
    </location>
    <ligand>
        <name>Mn(2+)</name>
        <dbReference type="ChEBI" id="CHEBI:29035"/>
    </ligand>
</feature>
<dbReference type="SUPFAM" id="SSF51735">
    <property type="entry name" value="NAD(P)-binding Rossmann-fold domains"/>
    <property type="match status" value="1"/>
</dbReference>
<comment type="catalytic activity">
    <reaction evidence="8">
        <text>2-C-methyl-D-erythritol 4-phosphate + NADP(+) = 1-deoxy-D-xylulose 5-phosphate + NADPH + H(+)</text>
        <dbReference type="Rhea" id="RHEA:13717"/>
        <dbReference type="ChEBI" id="CHEBI:15378"/>
        <dbReference type="ChEBI" id="CHEBI:57783"/>
        <dbReference type="ChEBI" id="CHEBI:57792"/>
        <dbReference type="ChEBI" id="CHEBI:58262"/>
        <dbReference type="ChEBI" id="CHEBI:58349"/>
        <dbReference type="EC" id="1.1.1.267"/>
    </reaction>
    <physiologicalReaction direction="right-to-left" evidence="8">
        <dbReference type="Rhea" id="RHEA:13719"/>
    </physiologicalReaction>
</comment>
<dbReference type="InterPro" id="IPR036291">
    <property type="entry name" value="NAD(P)-bd_dom_sf"/>
</dbReference>
<feature type="binding site" evidence="9">
    <location>
        <position position="182"/>
    </location>
    <ligand>
        <name>1-deoxy-D-xylulose 5-phosphate</name>
        <dbReference type="ChEBI" id="CHEBI:57792"/>
    </ligand>
</feature>
<comment type="caution">
    <text evidence="9">Lacks conserved residue(s) required for the propagation of feature annotation.</text>
</comment>
<dbReference type="Pfam" id="PF02670">
    <property type="entry name" value="DXP_reductoisom"/>
    <property type="match status" value="1"/>
</dbReference>
<evidence type="ECO:0000259" key="10">
    <source>
        <dbReference type="Pfam" id="PF02670"/>
    </source>
</evidence>
<dbReference type="PANTHER" id="PTHR30525:SF0">
    <property type="entry name" value="1-DEOXY-D-XYLULOSE 5-PHOSPHATE REDUCTOISOMERASE, CHLOROPLASTIC"/>
    <property type="match status" value="1"/>
</dbReference>
<feature type="binding site" evidence="9">
    <location>
        <position position="227"/>
    </location>
    <ligand>
        <name>Mn(2+)</name>
        <dbReference type="ChEBI" id="CHEBI:29035"/>
    </ligand>
</feature>
<comment type="cofactor">
    <cofactor evidence="9">
        <name>Mg(2+)</name>
        <dbReference type="ChEBI" id="CHEBI:18420"/>
    </cofactor>
    <cofactor evidence="9">
        <name>Mn(2+)</name>
        <dbReference type="ChEBI" id="CHEBI:29035"/>
    </cofactor>
</comment>
<organism evidence="13 14">
    <name type="scientific">Mucilaginibacter gynuensis</name>
    <dbReference type="NCBI Taxonomy" id="1302236"/>
    <lineage>
        <taxon>Bacteria</taxon>
        <taxon>Pseudomonadati</taxon>
        <taxon>Bacteroidota</taxon>
        <taxon>Sphingobacteriia</taxon>
        <taxon>Sphingobacteriales</taxon>
        <taxon>Sphingobacteriaceae</taxon>
        <taxon>Mucilaginibacter</taxon>
    </lineage>
</organism>
<dbReference type="SUPFAM" id="SSF55347">
    <property type="entry name" value="Glyceraldehyde-3-phosphate dehydrogenase-like, C-terminal domain"/>
    <property type="match status" value="1"/>
</dbReference>
<evidence type="ECO:0000259" key="12">
    <source>
        <dbReference type="Pfam" id="PF13288"/>
    </source>
</evidence>
<evidence type="ECO:0000256" key="5">
    <source>
        <dbReference type="ARBA" id="ARBA00023002"/>
    </source>
</evidence>
<dbReference type="PIRSF" id="PIRSF006205">
    <property type="entry name" value="Dxp_reductismrs"/>
    <property type="match status" value="1"/>
</dbReference>
<dbReference type="Gene3D" id="3.40.50.720">
    <property type="entry name" value="NAD(P)-binding Rossmann-like Domain"/>
    <property type="match status" value="1"/>
</dbReference>
<reference evidence="14" key="1">
    <citation type="journal article" date="2019" name="Int. J. Syst. Evol. Microbiol.">
        <title>The Global Catalogue of Microorganisms (GCM) 10K type strain sequencing project: providing services to taxonomists for standard genome sequencing and annotation.</title>
        <authorList>
            <consortium name="The Broad Institute Genomics Platform"/>
            <consortium name="The Broad Institute Genome Sequencing Center for Infectious Disease"/>
            <person name="Wu L."/>
            <person name="Ma J."/>
        </authorList>
    </citation>
    <scope>NUCLEOTIDE SEQUENCE [LARGE SCALE GENOMIC DNA]</scope>
    <source>
        <strain evidence="14">JCM 17705</strain>
    </source>
</reference>
<evidence type="ECO:0000313" key="13">
    <source>
        <dbReference type="EMBL" id="GAA4315043.1"/>
    </source>
</evidence>
<evidence type="ECO:0000256" key="3">
    <source>
        <dbReference type="ARBA" id="ARBA00022723"/>
    </source>
</evidence>
<dbReference type="EMBL" id="BAABFT010000002">
    <property type="protein sequence ID" value="GAA4315043.1"/>
    <property type="molecule type" value="Genomic_DNA"/>
</dbReference>
<dbReference type="InterPro" id="IPR026877">
    <property type="entry name" value="DXPR_C"/>
</dbReference>
<dbReference type="PANTHER" id="PTHR30525">
    <property type="entry name" value="1-DEOXY-D-XYLULOSE 5-PHOSPHATE REDUCTOISOMERASE"/>
    <property type="match status" value="1"/>
</dbReference>
<feature type="binding site" evidence="9">
    <location>
        <position position="18"/>
    </location>
    <ligand>
        <name>NADPH</name>
        <dbReference type="ChEBI" id="CHEBI:57783"/>
    </ligand>
</feature>
<feature type="binding site" evidence="9">
    <location>
        <position position="224"/>
    </location>
    <ligand>
        <name>1-deoxy-D-xylulose 5-phosphate</name>
        <dbReference type="ChEBI" id="CHEBI:57792"/>
    </ligand>
</feature>
<dbReference type="NCBIfam" id="NF009114">
    <property type="entry name" value="PRK12464.1"/>
    <property type="match status" value="1"/>
</dbReference>
<sequence length="403" mass="44234">MHNSTHNDIKIIAILGSTGSIGTQTLEVVKENPSLFKVVLLTGNANAALLIEQAIAFRPQHVAICDESQYPAVKEALAGYEIRVHGGHQAITELVTLPEINIVLTAMVGFAGLEPTIAAIKAGKTIALANKETLVVAGDIITELAQQHNVKILPVDSEHSAIFQCLVGEENNPIEKIILTASGGPFRGRNAEFLANVTREDALKHPNWVMGAKITIDSASLMNKGLEVIEAKWLFGLTADQIEVIVHPQSIVHSLVQFQDGSIKAQMGLPDMKLPIQYALAYPNRVQNNFKRFDFTAYPNLSFEQPDTKTFRNLALVFDALHKGGNMPCIVNAANEVAVAAFLHKKIGFLAMSDVIEACMQQVFFIARPNLTDYLNTDRETRIFAHNFINNIPHKVLQFDTNN</sequence>
<evidence type="ECO:0000256" key="7">
    <source>
        <dbReference type="ARBA" id="ARBA00023229"/>
    </source>
</evidence>
<feature type="binding site" evidence="9">
    <location>
        <position position="227"/>
    </location>
    <ligand>
        <name>1-deoxy-D-xylulose 5-phosphate</name>
        <dbReference type="ChEBI" id="CHEBI:57792"/>
    </ligand>
</feature>
<dbReference type="Gene3D" id="1.10.1740.10">
    <property type="match status" value="1"/>
</dbReference>
<dbReference type="InterPro" id="IPR036169">
    <property type="entry name" value="DXPR_C_sf"/>
</dbReference>
<dbReference type="SUPFAM" id="SSF69055">
    <property type="entry name" value="1-deoxy-D-xylulose-5-phosphate reductoisomerase, C-terminal domain"/>
    <property type="match status" value="1"/>
</dbReference>
<feature type="binding site" evidence="9">
    <location>
        <position position="218"/>
    </location>
    <ligand>
        <name>1-deoxy-D-xylulose 5-phosphate</name>
        <dbReference type="ChEBI" id="CHEBI:57792"/>
    </ligand>
</feature>
<dbReference type="Proteomes" id="UP001500582">
    <property type="component" value="Unassembled WGS sequence"/>
</dbReference>
<gene>
    <name evidence="9" type="primary">dxr</name>
    <name evidence="13" type="ORF">GCM10023149_11480</name>
</gene>
<keyword evidence="7 9" id="KW-0414">Isoprene biosynthesis</keyword>
<feature type="domain" description="1-deoxy-D-xylulose 5-phosphate reductoisomerase N-terminal" evidence="10">
    <location>
        <begin position="12"/>
        <end position="138"/>
    </location>
</feature>
<feature type="binding site" evidence="9">
    <location>
        <position position="158"/>
    </location>
    <ligand>
        <name>1-deoxy-D-xylulose 5-phosphate</name>
        <dbReference type="ChEBI" id="CHEBI:57792"/>
    </ligand>
</feature>
<evidence type="ECO:0000256" key="6">
    <source>
        <dbReference type="ARBA" id="ARBA00023211"/>
    </source>
</evidence>
<dbReference type="RefSeq" id="WP_345210053.1">
    <property type="nucleotide sequence ID" value="NZ_BAABFT010000002.1"/>
</dbReference>
<keyword evidence="4 9" id="KW-0521">NADP</keyword>
<feature type="binding site" evidence="9">
    <location>
        <position position="132"/>
    </location>
    <ligand>
        <name>NADPH</name>
        <dbReference type="ChEBI" id="CHEBI:57783"/>
    </ligand>
</feature>
<feature type="binding site" evidence="9">
    <location>
        <position position="21"/>
    </location>
    <ligand>
        <name>NADPH</name>
        <dbReference type="ChEBI" id="CHEBI:57783"/>
    </ligand>
</feature>
<dbReference type="Pfam" id="PF08436">
    <property type="entry name" value="DXP_redisom_C"/>
    <property type="match status" value="1"/>
</dbReference>
<feature type="binding site" evidence="9">
    <location>
        <position position="20"/>
    </location>
    <ligand>
        <name>NADPH</name>
        <dbReference type="ChEBI" id="CHEBI:57783"/>
    </ligand>
</feature>
<dbReference type="InterPro" id="IPR003821">
    <property type="entry name" value="DXP_reductoisomerase"/>
</dbReference>
<evidence type="ECO:0000256" key="4">
    <source>
        <dbReference type="ARBA" id="ARBA00022857"/>
    </source>
</evidence>
<name>A0ABP8G0W4_9SPHI</name>
<dbReference type="HAMAP" id="MF_00183">
    <property type="entry name" value="DXP_reductoisom"/>
    <property type="match status" value="1"/>
</dbReference>
<feature type="binding site" evidence="9">
    <location>
        <position position="205"/>
    </location>
    <ligand>
        <name>1-deoxy-D-xylulose 5-phosphate</name>
        <dbReference type="ChEBI" id="CHEBI:57792"/>
    </ligand>
</feature>
<dbReference type="InterPro" id="IPR013644">
    <property type="entry name" value="DXP_reductoisomerase_C"/>
</dbReference>
<keyword evidence="9" id="KW-0460">Magnesium</keyword>
<evidence type="ECO:0000313" key="14">
    <source>
        <dbReference type="Proteomes" id="UP001500582"/>
    </source>
</evidence>
<feature type="binding site" evidence="9">
    <location>
        <position position="156"/>
    </location>
    <ligand>
        <name>Mn(2+)</name>
        <dbReference type="ChEBI" id="CHEBI:29035"/>
    </ligand>
</feature>
<comment type="similarity">
    <text evidence="2 9">Belongs to the DXR family.</text>
</comment>
<feature type="domain" description="DXP reductoisomerase C-terminal" evidence="12">
    <location>
        <begin position="267"/>
        <end position="382"/>
    </location>
</feature>
<feature type="domain" description="1-deoxy-D-xylulose 5-phosphate reductoisomerase C-terminal" evidence="11">
    <location>
        <begin position="152"/>
        <end position="235"/>
    </location>
</feature>
<keyword evidence="14" id="KW-1185">Reference proteome</keyword>
<evidence type="ECO:0000256" key="8">
    <source>
        <dbReference type="ARBA" id="ARBA00048543"/>
    </source>
</evidence>
<dbReference type="NCBIfam" id="TIGR00243">
    <property type="entry name" value="Dxr"/>
    <property type="match status" value="1"/>
</dbReference>
<feature type="binding site" evidence="9">
    <location>
        <position position="19"/>
    </location>
    <ligand>
        <name>NADPH</name>
        <dbReference type="ChEBI" id="CHEBI:57783"/>
    </ligand>
</feature>
<evidence type="ECO:0000256" key="2">
    <source>
        <dbReference type="ARBA" id="ARBA00006825"/>
    </source>
</evidence>
<feature type="binding site" evidence="9">
    <location>
        <position position="211"/>
    </location>
    <ligand>
        <name>NADPH</name>
        <dbReference type="ChEBI" id="CHEBI:57783"/>
    </ligand>
</feature>
<proteinExistence type="inferred from homology"/>
<comment type="pathway">
    <text evidence="1 9">Isoprenoid biosynthesis; isopentenyl diphosphate biosynthesis via DXP pathway; isopentenyl diphosphate from 1-deoxy-D-xylulose 5-phosphate: step 1/6.</text>
</comment>
<dbReference type="InterPro" id="IPR013512">
    <property type="entry name" value="DXP_reductoisomerase_N"/>
</dbReference>
<evidence type="ECO:0000256" key="1">
    <source>
        <dbReference type="ARBA" id="ARBA00005094"/>
    </source>
</evidence>
<accession>A0ABP8G0W4</accession>
<feature type="binding site" evidence="9">
    <location>
        <position position="223"/>
    </location>
    <ligand>
        <name>1-deoxy-D-xylulose 5-phosphate</name>
        <dbReference type="ChEBI" id="CHEBI:57792"/>
    </ligand>
</feature>
<keyword evidence="6 9" id="KW-0464">Manganese</keyword>
<feature type="binding site" evidence="9">
    <location>
        <position position="131"/>
    </location>
    <ligand>
        <name>1-deoxy-D-xylulose 5-phosphate</name>
        <dbReference type="ChEBI" id="CHEBI:57792"/>
    </ligand>
</feature>
<feature type="binding site" evidence="9">
    <location>
        <position position="157"/>
    </location>
    <ligand>
        <name>1-deoxy-D-xylulose 5-phosphate</name>
        <dbReference type="ChEBI" id="CHEBI:57792"/>
    </ligand>
</feature>
<protein>
    <recommendedName>
        <fullName evidence="9">1-deoxy-D-xylulose 5-phosphate reductoisomerase</fullName>
        <shortName evidence="9">DXP reductoisomerase</shortName>
        <ecNumber evidence="9">1.1.1.267</ecNumber>
    </recommendedName>
    <alternativeName>
        <fullName evidence="9">1-deoxyxylulose-5-phosphate reductoisomerase</fullName>
    </alternativeName>
    <alternativeName>
        <fullName evidence="9">2-C-methyl-D-erythritol 4-phosphate synthase</fullName>
    </alternativeName>
</protein>
<dbReference type="EC" id="1.1.1.267" evidence="9"/>